<dbReference type="Gene3D" id="3.40.50.150">
    <property type="entry name" value="Vaccinia Virus protein VP39"/>
    <property type="match status" value="1"/>
</dbReference>
<sequence length="77" mass="9322">SPEDWKKRIDAIEIFERYTRLPWYTIIYNNIYNQDIIKNDGILAKYDLVLFMDVVEHLNKEKGLKMLKKARCWIVST</sequence>
<feature type="non-terminal residue" evidence="1">
    <location>
        <position position="77"/>
    </location>
</feature>
<dbReference type="EMBL" id="BARW01042046">
    <property type="protein sequence ID" value="GAJ19846.1"/>
    <property type="molecule type" value="Genomic_DNA"/>
</dbReference>
<evidence type="ECO:0000313" key="1">
    <source>
        <dbReference type="EMBL" id="GAJ19846.1"/>
    </source>
</evidence>
<protein>
    <recommendedName>
        <fullName evidence="2">Class I SAM-dependent methyltransferase</fullName>
    </recommendedName>
</protein>
<proteinExistence type="predicted"/>
<gene>
    <name evidence="1" type="ORF">S12H4_62574</name>
</gene>
<comment type="caution">
    <text evidence="1">The sequence shown here is derived from an EMBL/GenBank/DDBJ whole genome shotgun (WGS) entry which is preliminary data.</text>
</comment>
<organism evidence="1">
    <name type="scientific">marine sediment metagenome</name>
    <dbReference type="NCBI Taxonomy" id="412755"/>
    <lineage>
        <taxon>unclassified sequences</taxon>
        <taxon>metagenomes</taxon>
        <taxon>ecological metagenomes</taxon>
    </lineage>
</organism>
<reference evidence="1" key="1">
    <citation type="journal article" date="2014" name="Front. Microbiol.">
        <title>High frequency of phylogenetically diverse reductive dehalogenase-homologous genes in deep subseafloor sedimentary metagenomes.</title>
        <authorList>
            <person name="Kawai M."/>
            <person name="Futagami T."/>
            <person name="Toyoda A."/>
            <person name="Takaki Y."/>
            <person name="Nishi S."/>
            <person name="Hori S."/>
            <person name="Arai W."/>
            <person name="Tsubouchi T."/>
            <person name="Morono Y."/>
            <person name="Uchiyama I."/>
            <person name="Ito T."/>
            <person name="Fujiyama A."/>
            <person name="Inagaki F."/>
            <person name="Takami H."/>
        </authorList>
    </citation>
    <scope>NUCLEOTIDE SEQUENCE</scope>
    <source>
        <strain evidence="1">Expedition CK06-06</strain>
    </source>
</reference>
<name>X1VRZ3_9ZZZZ</name>
<accession>X1VRZ3</accession>
<dbReference type="InterPro" id="IPR029063">
    <property type="entry name" value="SAM-dependent_MTases_sf"/>
</dbReference>
<evidence type="ECO:0008006" key="2">
    <source>
        <dbReference type="Google" id="ProtNLM"/>
    </source>
</evidence>
<dbReference type="AlphaFoldDB" id="X1VRZ3"/>
<feature type="non-terminal residue" evidence="1">
    <location>
        <position position="1"/>
    </location>
</feature>